<dbReference type="Pfam" id="PF00004">
    <property type="entry name" value="AAA"/>
    <property type="match status" value="2"/>
</dbReference>
<feature type="compositionally biased region" description="Acidic residues" evidence="4">
    <location>
        <begin position="149"/>
        <end position="160"/>
    </location>
</feature>
<dbReference type="Gene3D" id="1.10.8.60">
    <property type="match status" value="1"/>
</dbReference>
<dbReference type="InterPro" id="IPR041627">
    <property type="entry name" value="AAA_lid_6"/>
</dbReference>
<dbReference type="FunFam" id="3.40.50.300:FF:000216">
    <property type="entry name" value="Type VII secretion ATPase EccA"/>
    <property type="match status" value="2"/>
</dbReference>
<evidence type="ECO:0000256" key="3">
    <source>
        <dbReference type="ARBA" id="ARBA00022840"/>
    </source>
</evidence>
<organism evidence="6">
    <name type="scientific">Bionectria ochroleuca</name>
    <name type="common">Gliocladium roseum</name>
    <dbReference type="NCBI Taxonomy" id="29856"/>
    <lineage>
        <taxon>Eukaryota</taxon>
        <taxon>Fungi</taxon>
        <taxon>Dikarya</taxon>
        <taxon>Ascomycota</taxon>
        <taxon>Pezizomycotina</taxon>
        <taxon>Sordariomycetes</taxon>
        <taxon>Hypocreomycetidae</taxon>
        <taxon>Hypocreales</taxon>
        <taxon>Bionectriaceae</taxon>
        <taxon>Clonostachys</taxon>
    </lineage>
</organism>
<feature type="compositionally biased region" description="Basic and acidic residues" evidence="4">
    <location>
        <begin position="94"/>
        <end position="103"/>
    </location>
</feature>
<feature type="domain" description="AAA+ ATPase" evidence="5">
    <location>
        <begin position="583"/>
        <end position="723"/>
    </location>
</feature>
<reference evidence="6" key="1">
    <citation type="submission" date="2015-01" db="EMBL/GenBank/DDBJ databases">
        <authorList>
            <person name="Durling Mikael"/>
        </authorList>
    </citation>
    <scope>NUCLEOTIDE SEQUENCE</scope>
</reference>
<feature type="compositionally biased region" description="Basic and acidic residues" evidence="4">
    <location>
        <begin position="124"/>
        <end position="148"/>
    </location>
</feature>
<keyword evidence="3" id="KW-0067">ATP-binding</keyword>
<dbReference type="SMART" id="SM00382">
    <property type="entry name" value="AAA"/>
    <property type="match status" value="2"/>
</dbReference>
<dbReference type="InterPro" id="IPR003959">
    <property type="entry name" value="ATPase_AAA_core"/>
</dbReference>
<evidence type="ECO:0000256" key="2">
    <source>
        <dbReference type="ARBA" id="ARBA00022741"/>
    </source>
</evidence>
<dbReference type="InterPro" id="IPR000641">
    <property type="entry name" value="CbxX/CfxQ"/>
</dbReference>
<feature type="region of interest" description="Disordered" evidence="4">
    <location>
        <begin position="1"/>
        <end position="217"/>
    </location>
</feature>
<dbReference type="Pfam" id="PF17866">
    <property type="entry name" value="AAA_lid_6"/>
    <property type="match status" value="1"/>
</dbReference>
<dbReference type="InterPro" id="IPR003593">
    <property type="entry name" value="AAA+_ATPase"/>
</dbReference>
<feature type="compositionally biased region" description="Polar residues" evidence="4">
    <location>
        <begin position="20"/>
        <end position="38"/>
    </location>
</feature>
<accession>A0A0B7KNI6</accession>
<dbReference type="GO" id="GO:0005524">
    <property type="term" value="F:ATP binding"/>
    <property type="evidence" value="ECO:0007669"/>
    <property type="project" value="UniProtKB-KW"/>
</dbReference>
<dbReference type="SUPFAM" id="SSF52540">
    <property type="entry name" value="P-loop containing nucleoside triphosphate hydrolases"/>
    <property type="match status" value="3"/>
</dbReference>
<dbReference type="Gene3D" id="3.40.50.300">
    <property type="entry name" value="P-loop containing nucleotide triphosphate hydrolases"/>
    <property type="match status" value="3"/>
</dbReference>
<evidence type="ECO:0000256" key="1">
    <source>
        <dbReference type="ARBA" id="ARBA00010378"/>
    </source>
</evidence>
<dbReference type="CDD" id="cd00009">
    <property type="entry name" value="AAA"/>
    <property type="match status" value="2"/>
</dbReference>
<dbReference type="AlphaFoldDB" id="A0A0B7KNI6"/>
<dbReference type="GO" id="GO:0016887">
    <property type="term" value="F:ATP hydrolysis activity"/>
    <property type="evidence" value="ECO:0007669"/>
    <property type="project" value="InterPro"/>
</dbReference>
<evidence type="ECO:0000259" key="5">
    <source>
        <dbReference type="SMART" id="SM00382"/>
    </source>
</evidence>
<dbReference type="PRINTS" id="PR00819">
    <property type="entry name" value="CBXCFQXSUPER"/>
</dbReference>
<dbReference type="EMBL" id="CDPU01000067">
    <property type="protein sequence ID" value="CEO56465.1"/>
    <property type="molecule type" value="Genomic_DNA"/>
</dbReference>
<gene>
    <name evidence="6" type="ORF">BN869_000012523_1</name>
</gene>
<dbReference type="PANTHER" id="PTHR43392:SF2">
    <property type="entry name" value="AAA-TYPE ATPASE FAMILY PROTEIN _ ANKYRIN REPEAT FAMILY PROTEIN"/>
    <property type="match status" value="1"/>
</dbReference>
<evidence type="ECO:0000313" key="6">
    <source>
        <dbReference type="EMBL" id="CEO56465.1"/>
    </source>
</evidence>
<proteinExistence type="inferred from homology"/>
<dbReference type="InterPro" id="IPR027417">
    <property type="entry name" value="P-loop_NTPase"/>
</dbReference>
<keyword evidence="2" id="KW-0547">Nucleotide-binding</keyword>
<protein>
    <recommendedName>
        <fullName evidence="5">AAA+ ATPase domain-containing protein</fullName>
    </recommendedName>
</protein>
<evidence type="ECO:0000256" key="4">
    <source>
        <dbReference type="SAM" id="MobiDB-lite"/>
    </source>
</evidence>
<sequence length="1123" mass="126342">MTTIDSTDGLVETSARDGGQDNNKTDLNGLPGQSQSPIGPTEISNSDDDDSQSEDALPTPPESDDGPSPNLAPSQPTDLEWPTETEEPGNQEAEPAKKNHEPGLNDTDEQENKAQVVEGSNNNENEKRDGKEGEKEEANGNEGVRKGDGDEDQESNEEEQEKVQPDSGEEESKESEGGNGENGGESKEIEEENRENGGESKENEEERKDVNANEEVSVDTAAKELESWARTLVEDEDPESMMDDSPSRLEWLRLKREDNQENVHLDRIMSMVGHEKIKAHFLAMKMRMDMAKRWKVDVEEPKADLILYGNDGTGKKRIAQIYAEFLYSIGVIAHRTFERSSGHSLEDNGSKATVTFFDQADKIDRTTEVPAILDIVEKRSDPVVLIFSFTNLSKDSRNALYSTSRCRNRLPDPIVLENYNENEVFQLLKRMAKTRPDFEHVQEEERDAILRFLARRIRQGSEGAMSKKFGNIYTLKRELDKMTVRWKRRTLRELTEWSKNYASTQGGEVDEKKIEEQMMKLGGVTLDDAIGSNPPDVRNESKAWKTIQGMVGLKSVKKEIEHLFNLAQFNHKRERQGKPGLPIPLNRCFLGDPGVGKTTVARLFASIVTELGLVSKGQVILKTPNDLIGEYIGESEKYTRDALEKAQGNVLIIDDAHMLYRSNRCGRNNSDQYRVGIIDTLVANITPGEDRCVILCGYPQQMEEMILNSNPGLQRRFPMENALRFHNYNDDELCQILDLKLAQDQVVASDHALKVARQVLSRNRTRPRFGNGGDVENLACRARLRQVERLRALNENYMFEMQEDPLGPEDFDPDFDRSTRADKNRDDVFRGMVGFEEIVKQFRGYQKMADGMQLFGVDPKPHIPWAFVFKGPPGTGKTTTARKVGKLFYDMGFLSSDEVIVCSISDLIGEYSGQTGPKVLAQFEQGLGKVLFIDEAYRLQGGCSSFHNEAIGELVDIMTKPRYVGNMVVILAGYGDDMENLLASNQGLRSRFPTHIVFPHMTPGHCLQHLIHTLSKLNITFCDDNLEDSTSAEGDIVAEAFRQLIRTKGWANGRDVETIAKNIIGFVFMKAAEEKTSRKPSLSVSFLDLVRFLLEMLRERNNIKRGSPDPPALKDLARRAGLI</sequence>
<feature type="compositionally biased region" description="Basic and acidic residues" evidence="4">
    <location>
        <begin position="194"/>
        <end position="211"/>
    </location>
</feature>
<dbReference type="InterPro" id="IPR050773">
    <property type="entry name" value="CbxX/CfxQ_RuBisCO_ESX"/>
</dbReference>
<feature type="domain" description="AAA+ ATPase" evidence="5">
    <location>
        <begin position="864"/>
        <end position="1002"/>
    </location>
</feature>
<comment type="similarity">
    <text evidence="1">Belongs to the CbxX/CfxQ family.</text>
</comment>
<name>A0A0B7KNI6_BIOOC</name>
<dbReference type="PANTHER" id="PTHR43392">
    <property type="entry name" value="AAA-TYPE ATPASE FAMILY PROTEIN / ANKYRIN REPEAT FAMILY PROTEIN"/>
    <property type="match status" value="1"/>
</dbReference>